<evidence type="ECO:0000313" key="2">
    <source>
        <dbReference type="Proteomes" id="UP000218505"/>
    </source>
</evidence>
<dbReference type="Proteomes" id="UP000218505">
    <property type="component" value="Chromosome"/>
</dbReference>
<gene>
    <name evidence="1" type="ORF">CNX65_04085</name>
</gene>
<sequence>MEVRVGVVDSPRELVVSSALTPEEVESQVGDALKAGSGLLTLVDQKGTRFVVPATRVAYVEIGPADGRKVGFAAS</sequence>
<dbReference type="InterPro" id="IPR021456">
    <property type="entry name" value="DUF3107"/>
</dbReference>
<evidence type="ECO:0000313" key="1">
    <source>
        <dbReference type="EMBL" id="ATE52565.1"/>
    </source>
</evidence>
<proteinExistence type="predicted"/>
<keyword evidence="2" id="KW-1185">Reference proteome</keyword>
<organism evidence="1 2">
    <name type="scientific">Actinosynnema pretiosum</name>
    <dbReference type="NCBI Taxonomy" id="42197"/>
    <lineage>
        <taxon>Bacteria</taxon>
        <taxon>Bacillati</taxon>
        <taxon>Actinomycetota</taxon>
        <taxon>Actinomycetes</taxon>
        <taxon>Pseudonocardiales</taxon>
        <taxon>Pseudonocardiaceae</taxon>
        <taxon>Actinosynnema</taxon>
    </lineage>
</organism>
<dbReference type="Pfam" id="PF11305">
    <property type="entry name" value="DUF3107"/>
    <property type="match status" value="1"/>
</dbReference>
<dbReference type="KEGG" id="apre:CNX65_04085"/>
<accession>A0A290Z0Q5</accession>
<reference evidence="1" key="1">
    <citation type="submission" date="2017-09" db="EMBL/GenBank/DDBJ databases">
        <title>Complete Genome Sequence of ansamitocin-producing Bacterium Actinosynnema pretiosum X47.</title>
        <authorList>
            <person name="Cao G."/>
            <person name="Zong G."/>
            <person name="Zhong C."/>
            <person name="Fu J."/>
        </authorList>
    </citation>
    <scope>NUCLEOTIDE SEQUENCE [LARGE SCALE GENOMIC DNA]</scope>
    <source>
        <strain evidence="1">X47</strain>
    </source>
</reference>
<name>A0A290Z0Q5_9PSEU</name>
<dbReference type="AlphaFoldDB" id="A0A290Z0Q5"/>
<dbReference type="RefSeq" id="WP_012783449.1">
    <property type="nucleotide sequence ID" value="NZ_CP023445.1"/>
</dbReference>
<dbReference type="EMBL" id="CP023445">
    <property type="protein sequence ID" value="ATE52565.1"/>
    <property type="molecule type" value="Genomic_DNA"/>
</dbReference>
<protein>
    <submittedName>
        <fullName evidence="1">DUF3107 domain-containing protein</fullName>
    </submittedName>
</protein>